<feature type="compositionally biased region" description="Basic and acidic residues" evidence="1">
    <location>
        <begin position="290"/>
        <end position="311"/>
    </location>
</feature>
<dbReference type="AlphaFoldDB" id="A0A8H5M0D4"/>
<gene>
    <name evidence="2" type="ORF">D9757_008837</name>
</gene>
<evidence type="ECO:0000313" key="3">
    <source>
        <dbReference type="Proteomes" id="UP000518752"/>
    </source>
</evidence>
<feature type="compositionally biased region" description="Basic and acidic residues" evidence="1">
    <location>
        <begin position="256"/>
        <end position="267"/>
    </location>
</feature>
<comment type="caution">
    <text evidence="2">The sequence shown here is derived from an EMBL/GenBank/DDBJ whole genome shotgun (WGS) entry which is preliminary data.</text>
</comment>
<keyword evidence="3" id="KW-1185">Reference proteome</keyword>
<feature type="region of interest" description="Disordered" evidence="1">
    <location>
        <begin position="393"/>
        <end position="418"/>
    </location>
</feature>
<dbReference type="Proteomes" id="UP000518752">
    <property type="component" value="Unassembled WGS sequence"/>
</dbReference>
<proteinExistence type="predicted"/>
<name>A0A8H5M0D4_9AGAR</name>
<feature type="compositionally biased region" description="Basic residues" evidence="1">
    <location>
        <begin position="1"/>
        <end position="12"/>
    </location>
</feature>
<protein>
    <submittedName>
        <fullName evidence="2">Uncharacterized protein</fullName>
    </submittedName>
</protein>
<dbReference type="EMBL" id="JAACJN010000093">
    <property type="protein sequence ID" value="KAF5376011.1"/>
    <property type="molecule type" value="Genomic_DNA"/>
</dbReference>
<feature type="compositionally biased region" description="Acidic residues" evidence="1">
    <location>
        <begin position="278"/>
        <end position="289"/>
    </location>
</feature>
<organism evidence="2 3">
    <name type="scientific">Collybiopsis confluens</name>
    <dbReference type="NCBI Taxonomy" id="2823264"/>
    <lineage>
        <taxon>Eukaryota</taxon>
        <taxon>Fungi</taxon>
        <taxon>Dikarya</taxon>
        <taxon>Basidiomycota</taxon>
        <taxon>Agaricomycotina</taxon>
        <taxon>Agaricomycetes</taxon>
        <taxon>Agaricomycetidae</taxon>
        <taxon>Agaricales</taxon>
        <taxon>Marasmiineae</taxon>
        <taxon>Omphalotaceae</taxon>
        <taxon>Collybiopsis</taxon>
    </lineage>
</organism>
<feature type="compositionally biased region" description="Basic residues" evidence="1">
    <location>
        <begin position="105"/>
        <end position="117"/>
    </location>
</feature>
<evidence type="ECO:0000256" key="1">
    <source>
        <dbReference type="SAM" id="MobiDB-lite"/>
    </source>
</evidence>
<feature type="region of interest" description="Disordered" evidence="1">
    <location>
        <begin position="1"/>
        <end position="139"/>
    </location>
</feature>
<feature type="region of interest" description="Disordered" evidence="1">
    <location>
        <begin position="256"/>
        <end position="311"/>
    </location>
</feature>
<accession>A0A8H5M0D4</accession>
<evidence type="ECO:0000313" key="2">
    <source>
        <dbReference type="EMBL" id="KAF5376011.1"/>
    </source>
</evidence>
<sequence length="523" mass="58220">MPSGRAARKVKPIKAVNISDPEILEVSSGNDVASDNGEDEDNEDNEDELDEDDEDDEKTIAHLSPRSASVPLPDDPLHATPELMAALDKEEETQRVATATATSKSKSKSKAKAKAKSKATTMKDRSKLPPAKTSKSKTLPALQSIKCPVKLYEFNQFSKPHKSRTSSLIRNFVIERHDEWDAIKLEMLKIIDNYWAPSQLHFDDYEVTYTIARKVSDPASLVSEEDFSSLLAITDPAKETTANVYICAKKPVRASAKENENLDDPSKFLKKRKRTNNEDDGSDEEAWMFDEEKAGTEAKKKKEKKDKKPEPKLNIALAQQMELLRAKWQCSETDGSDHCYWTEQDRMHKPISNSMFRTWAEALLKNDPNIADLDNPPNHDKFASLHSGKKMAISPLLQRRRRETTQNESSSGPSNHIHVHVSDYLSDRASAPAPTVAPLPAAAPLPTTVNPVKLVPGSIGADMSVDDFGTKFELTEAVVSRLKTNGYMKLKTLRHVTLDELASMGFKPGEVASLRDAVEDWTA</sequence>
<reference evidence="2 3" key="1">
    <citation type="journal article" date="2020" name="ISME J.">
        <title>Uncovering the hidden diversity of litter-decomposition mechanisms in mushroom-forming fungi.</title>
        <authorList>
            <person name="Floudas D."/>
            <person name="Bentzer J."/>
            <person name="Ahren D."/>
            <person name="Johansson T."/>
            <person name="Persson P."/>
            <person name="Tunlid A."/>
        </authorList>
    </citation>
    <scope>NUCLEOTIDE SEQUENCE [LARGE SCALE GENOMIC DNA]</scope>
    <source>
        <strain evidence="2 3">CBS 406.79</strain>
    </source>
</reference>
<feature type="compositionally biased region" description="Acidic residues" evidence="1">
    <location>
        <begin position="36"/>
        <end position="57"/>
    </location>
</feature>
<dbReference type="OrthoDB" id="3063862at2759"/>